<gene>
    <name evidence="1" type="ORF">L484_004567</name>
</gene>
<keyword evidence="2" id="KW-1185">Reference proteome</keyword>
<dbReference type="EMBL" id="KE346148">
    <property type="protein sequence ID" value="EXC27496.1"/>
    <property type="molecule type" value="Genomic_DNA"/>
</dbReference>
<evidence type="ECO:0000313" key="1">
    <source>
        <dbReference type="EMBL" id="EXC27496.1"/>
    </source>
</evidence>
<proteinExistence type="predicted"/>
<accession>W9SUH0</accession>
<reference evidence="2" key="1">
    <citation type="submission" date="2013-01" db="EMBL/GenBank/DDBJ databases">
        <title>Draft Genome Sequence of a Mulberry Tree, Morus notabilis C.K. Schneid.</title>
        <authorList>
            <person name="He N."/>
            <person name="Zhao S."/>
        </authorList>
    </citation>
    <scope>NUCLEOTIDE SEQUENCE</scope>
</reference>
<evidence type="ECO:0000313" key="2">
    <source>
        <dbReference type="Proteomes" id="UP000030645"/>
    </source>
</evidence>
<dbReference type="Proteomes" id="UP000030645">
    <property type="component" value="Unassembled WGS sequence"/>
</dbReference>
<organism evidence="1 2">
    <name type="scientific">Morus notabilis</name>
    <dbReference type="NCBI Taxonomy" id="981085"/>
    <lineage>
        <taxon>Eukaryota</taxon>
        <taxon>Viridiplantae</taxon>
        <taxon>Streptophyta</taxon>
        <taxon>Embryophyta</taxon>
        <taxon>Tracheophyta</taxon>
        <taxon>Spermatophyta</taxon>
        <taxon>Magnoliopsida</taxon>
        <taxon>eudicotyledons</taxon>
        <taxon>Gunneridae</taxon>
        <taxon>Pentapetalae</taxon>
        <taxon>rosids</taxon>
        <taxon>fabids</taxon>
        <taxon>Rosales</taxon>
        <taxon>Moraceae</taxon>
        <taxon>Moreae</taxon>
        <taxon>Morus</taxon>
    </lineage>
</organism>
<name>W9SUH0_9ROSA</name>
<sequence length="68" mass="7621">MLNRPITVDQEINSDLEPNRTTIYFPGSTIVVITPDLRTRGTISIIGSNEVHKCQGPKHCHTPRPKLL</sequence>
<dbReference type="AlphaFoldDB" id="W9SUH0"/>
<protein>
    <submittedName>
        <fullName evidence="1">Uncharacterized protein</fullName>
    </submittedName>
</protein>